<feature type="transmembrane region" description="Helical" evidence="2">
    <location>
        <begin position="434"/>
        <end position="452"/>
    </location>
</feature>
<reference evidence="4" key="1">
    <citation type="journal article" date="2019" name="Int. J. Syst. Evol. Microbiol.">
        <title>The Global Catalogue of Microorganisms (GCM) 10K type strain sequencing project: providing services to taxonomists for standard genome sequencing and annotation.</title>
        <authorList>
            <consortium name="The Broad Institute Genomics Platform"/>
            <consortium name="The Broad Institute Genome Sequencing Center for Infectious Disease"/>
            <person name="Wu L."/>
            <person name="Ma J."/>
        </authorList>
    </citation>
    <scope>NUCLEOTIDE SEQUENCE [LARGE SCALE GENOMIC DNA]</scope>
    <source>
        <strain evidence="4">KCTC 42986</strain>
    </source>
</reference>
<dbReference type="Pfam" id="PF03929">
    <property type="entry name" value="PepSY_TM"/>
    <property type="match status" value="1"/>
</dbReference>
<keyword evidence="2" id="KW-0812">Transmembrane</keyword>
<dbReference type="RefSeq" id="WP_390324276.1">
    <property type="nucleotide sequence ID" value="NZ_JBHRTP010000096.1"/>
</dbReference>
<evidence type="ECO:0000313" key="4">
    <source>
        <dbReference type="Proteomes" id="UP001595530"/>
    </source>
</evidence>
<comment type="caution">
    <text evidence="3">The sequence shown here is derived from an EMBL/GenBank/DDBJ whole genome shotgun (WGS) entry which is preliminary data.</text>
</comment>
<keyword evidence="2" id="KW-1133">Transmembrane helix</keyword>
<dbReference type="Proteomes" id="UP001595530">
    <property type="component" value="Unassembled WGS sequence"/>
</dbReference>
<keyword evidence="2" id="KW-0472">Membrane</keyword>
<feature type="transmembrane region" description="Helical" evidence="2">
    <location>
        <begin position="177"/>
        <end position="199"/>
    </location>
</feature>
<feature type="region of interest" description="Disordered" evidence="1">
    <location>
        <begin position="1"/>
        <end position="24"/>
    </location>
</feature>
<dbReference type="EMBL" id="JBHRTP010000096">
    <property type="protein sequence ID" value="MFC3111038.1"/>
    <property type="molecule type" value="Genomic_DNA"/>
</dbReference>
<feature type="transmembrane region" description="Helical" evidence="2">
    <location>
        <begin position="220"/>
        <end position="242"/>
    </location>
</feature>
<dbReference type="InterPro" id="IPR005625">
    <property type="entry name" value="PepSY-ass_TM"/>
</dbReference>
<feature type="transmembrane region" description="Helical" evidence="2">
    <location>
        <begin position="367"/>
        <end position="388"/>
    </location>
</feature>
<evidence type="ECO:0000313" key="3">
    <source>
        <dbReference type="EMBL" id="MFC3111038.1"/>
    </source>
</evidence>
<organism evidence="3 4">
    <name type="scientific">Undibacterium arcticum</name>
    <dbReference type="NCBI Taxonomy" id="1762892"/>
    <lineage>
        <taxon>Bacteria</taxon>
        <taxon>Pseudomonadati</taxon>
        <taxon>Pseudomonadota</taxon>
        <taxon>Betaproteobacteria</taxon>
        <taxon>Burkholderiales</taxon>
        <taxon>Oxalobacteraceae</taxon>
        <taxon>Undibacterium</taxon>
    </lineage>
</organism>
<evidence type="ECO:0000256" key="2">
    <source>
        <dbReference type="SAM" id="Phobius"/>
    </source>
</evidence>
<accession>A0ABV7F7F3</accession>
<dbReference type="PANTHER" id="PTHR34219:SF1">
    <property type="entry name" value="PEPSY DOMAIN-CONTAINING PROTEIN"/>
    <property type="match status" value="1"/>
</dbReference>
<sequence>MAMKDQQTAGLVGTEATSASSSLPSLPSITAQRRSLFWRVHFWAALIASPFALLAALTGMLYVFTPQIEGVLYHSLDRVAPAVTMRPLDQLVEASWIGAPDGWTVRSVVPPYAAGDSLRVNFAPFSASAARRSERTVTVYVDPTTAQMLGSLADADRFGSWAKKLHSRLQQGDGWRWMIELAASWLMVMLVTGIALWWPRAHQKAWPQPGASGRNKWKQWHGFIGVVLGLMTATVLITGLTWSKYAGDQVRALRDHIGQTPPQVPRSLQSAAVPGAASISWQSAWDRARALAPDVRLQLTAPATEHGVWRVTAADTSQPTKRFDLILDGYNGAALYYADWRKQTVFAQATAIGIPFHRGEFGWWNQALLLLFALGVVFSILSGWVMVFKRRRADALRLPPMVAQLLPPLLPGAWKSASPLACATAALMCGAMPLLAVSAVLLITVECGLALLQKSDSNAEMATG</sequence>
<name>A0ABV7F7F3_9BURK</name>
<proteinExistence type="predicted"/>
<gene>
    <name evidence="3" type="ORF">ACFOFO_24315</name>
</gene>
<keyword evidence="4" id="KW-1185">Reference proteome</keyword>
<protein>
    <submittedName>
        <fullName evidence="3">PepSY-associated TM helix domain-containing protein</fullName>
    </submittedName>
</protein>
<feature type="transmembrane region" description="Helical" evidence="2">
    <location>
        <begin position="42"/>
        <end position="64"/>
    </location>
</feature>
<evidence type="ECO:0000256" key="1">
    <source>
        <dbReference type="SAM" id="MobiDB-lite"/>
    </source>
</evidence>
<dbReference type="PANTHER" id="PTHR34219">
    <property type="entry name" value="IRON-REGULATED INNER MEMBRANE PROTEIN-RELATED"/>
    <property type="match status" value="1"/>
</dbReference>